<name>A0A085N2V0_9BILA</name>
<reference evidence="2 3" key="1">
    <citation type="journal article" date="2014" name="Nat. Genet.">
        <title>Genome and transcriptome of the porcine whipworm Trichuris suis.</title>
        <authorList>
            <person name="Jex A.R."/>
            <person name="Nejsum P."/>
            <person name="Schwarz E.M."/>
            <person name="Hu L."/>
            <person name="Young N.D."/>
            <person name="Hall R.S."/>
            <person name="Korhonen P.K."/>
            <person name="Liao S."/>
            <person name="Thamsborg S."/>
            <person name="Xia J."/>
            <person name="Xu P."/>
            <person name="Wang S."/>
            <person name="Scheerlinck J.P."/>
            <person name="Hofmann A."/>
            <person name="Sternberg P.W."/>
            <person name="Wang J."/>
            <person name="Gasser R.B."/>
        </authorList>
    </citation>
    <scope>NUCLEOTIDE SEQUENCE [LARGE SCALE GENOMIC DNA]</scope>
    <source>
        <strain evidence="2">DCEP-RM93F</strain>
        <strain evidence="1">DCEP-RM93M</strain>
    </source>
</reference>
<sequence>MDVHLPDVAVCLHMTPGCVYMLTCDCSTIGERGQTLLERFKEHLRDITRYKNAADRLNEMTEKPKMNKRGRLQKLEPWAIMDELLQKSAMVVHAEASQRA</sequence>
<protein>
    <submittedName>
        <fullName evidence="2">Uncharacterized protein</fullName>
    </submittedName>
</protein>
<proteinExistence type="predicted"/>
<organism evidence="2">
    <name type="scientific">Trichuris suis</name>
    <name type="common">pig whipworm</name>
    <dbReference type="NCBI Taxonomy" id="68888"/>
    <lineage>
        <taxon>Eukaryota</taxon>
        <taxon>Metazoa</taxon>
        <taxon>Ecdysozoa</taxon>
        <taxon>Nematoda</taxon>
        <taxon>Enoplea</taxon>
        <taxon>Dorylaimia</taxon>
        <taxon>Trichinellida</taxon>
        <taxon>Trichuridae</taxon>
        <taxon>Trichuris</taxon>
    </lineage>
</organism>
<evidence type="ECO:0000313" key="2">
    <source>
        <dbReference type="EMBL" id="KFD63796.1"/>
    </source>
</evidence>
<dbReference type="EMBL" id="KL363194">
    <property type="protein sequence ID" value="KFD56328.1"/>
    <property type="molecule type" value="Genomic_DNA"/>
</dbReference>
<dbReference type="AlphaFoldDB" id="A0A085N2V0"/>
<keyword evidence="3" id="KW-1185">Reference proteome</keyword>
<evidence type="ECO:0000313" key="3">
    <source>
        <dbReference type="Proteomes" id="UP000030764"/>
    </source>
</evidence>
<gene>
    <name evidence="1" type="ORF">M513_02783</name>
    <name evidence="2" type="ORF">M514_02783</name>
</gene>
<dbReference type="Proteomes" id="UP000030758">
    <property type="component" value="Unassembled WGS sequence"/>
</dbReference>
<dbReference type="EMBL" id="KL367566">
    <property type="protein sequence ID" value="KFD63796.1"/>
    <property type="molecule type" value="Genomic_DNA"/>
</dbReference>
<accession>A0A085N2V0</accession>
<dbReference type="Proteomes" id="UP000030764">
    <property type="component" value="Unassembled WGS sequence"/>
</dbReference>
<evidence type="ECO:0000313" key="1">
    <source>
        <dbReference type="EMBL" id="KFD56328.1"/>
    </source>
</evidence>